<gene>
    <name evidence="1" type="ORF">O6H91_07G020500</name>
</gene>
<comment type="caution">
    <text evidence="1">The sequence shown here is derived from an EMBL/GenBank/DDBJ whole genome shotgun (WGS) entry which is preliminary data.</text>
</comment>
<dbReference type="Proteomes" id="UP001162992">
    <property type="component" value="Chromosome 7"/>
</dbReference>
<dbReference type="EMBL" id="CM055098">
    <property type="protein sequence ID" value="KAJ7548633.1"/>
    <property type="molecule type" value="Genomic_DNA"/>
</dbReference>
<evidence type="ECO:0000313" key="1">
    <source>
        <dbReference type="EMBL" id="KAJ7548633.1"/>
    </source>
</evidence>
<sequence>MEVLGVGGASLKYFGHVSHTSSDVGSRIGFFNSTDHCRYHTAAATLCLQQWSGDKTSRRAVLCGCSASSFPEAMAKSQSLAAHAMEHTSFEWQRYLVSFAPVVLSIAVSRKLQIGLERDIQKAAIRSFIQLLALGFSIKFFIETKQILWSCVGIIFMVLFAGRTAGKRAKRLPKSRSIATISLAFGALGIVVLMTFLGIFPLNPWFIIPTAAHVIGHSMAMLGGTMNSIHREIRLHRQQIEAALALGATPQQAVRSHVKRAFSVGMGPMVDEVKAMGLVTLPGNMTGMLMGGAGPLEAVKLQLQVINVVLGAAALSCLISSTLGWRSYFTEQHQLLTI</sequence>
<reference evidence="2" key="1">
    <citation type="journal article" date="2024" name="Proc. Natl. Acad. Sci. U.S.A.">
        <title>Extraordinary preservation of gene collinearity over three hundred million years revealed in homosporous lycophytes.</title>
        <authorList>
            <person name="Li C."/>
            <person name="Wickell D."/>
            <person name="Kuo L.Y."/>
            <person name="Chen X."/>
            <person name="Nie B."/>
            <person name="Liao X."/>
            <person name="Peng D."/>
            <person name="Ji J."/>
            <person name="Jenkins J."/>
            <person name="Williams M."/>
            <person name="Shu S."/>
            <person name="Plott C."/>
            <person name="Barry K."/>
            <person name="Rajasekar S."/>
            <person name="Grimwood J."/>
            <person name="Han X."/>
            <person name="Sun S."/>
            <person name="Hou Z."/>
            <person name="He W."/>
            <person name="Dai G."/>
            <person name="Sun C."/>
            <person name="Schmutz J."/>
            <person name="Leebens-Mack J.H."/>
            <person name="Li F.W."/>
            <person name="Wang L."/>
        </authorList>
    </citation>
    <scope>NUCLEOTIDE SEQUENCE [LARGE SCALE GENOMIC DNA]</scope>
    <source>
        <strain evidence="2">cv. PW_Plant_1</strain>
    </source>
</reference>
<name>A0ACC2D3C1_DIPCM</name>
<accession>A0ACC2D3C1</accession>
<evidence type="ECO:0000313" key="2">
    <source>
        <dbReference type="Proteomes" id="UP001162992"/>
    </source>
</evidence>
<keyword evidence="2" id="KW-1185">Reference proteome</keyword>
<organism evidence="1 2">
    <name type="scientific">Diphasiastrum complanatum</name>
    <name type="common">Issler's clubmoss</name>
    <name type="synonym">Lycopodium complanatum</name>
    <dbReference type="NCBI Taxonomy" id="34168"/>
    <lineage>
        <taxon>Eukaryota</taxon>
        <taxon>Viridiplantae</taxon>
        <taxon>Streptophyta</taxon>
        <taxon>Embryophyta</taxon>
        <taxon>Tracheophyta</taxon>
        <taxon>Lycopodiopsida</taxon>
        <taxon>Lycopodiales</taxon>
        <taxon>Lycopodiaceae</taxon>
        <taxon>Lycopodioideae</taxon>
        <taxon>Diphasiastrum</taxon>
    </lineage>
</organism>
<protein>
    <submittedName>
        <fullName evidence="1">Uncharacterized protein</fullName>
    </submittedName>
</protein>
<proteinExistence type="predicted"/>